<dbReference type="GO" id="GO:0070197">
    <property type="term" value="P:meiotic attachment of telomere to nuclear envelope"/>
    <property type="evidence" value="ECO:0007669"/>
    <property type="project" value="InterPro"/>
</dbReference>
<reference evidence="7" key="1">
    <citation type="submission" date="2019-06" db="EMBL/GenBank/DDBJ databases">
        <authorList>
            <person name="Broberg M."/>
        </authorList>
    </citation>
    <scope>NUCLEOTIDE SEQUENCE [LARGE SCALE GENOMIC DNA]</scope>
</reference>
<sequence>MAPTRALPKKSNPLMVDATHDYDDLVSRRRLGQTMLTPKMVSASGEEGEASLGSAFDYAHLRAPLPKGIVSGIFKSSPNSYFLMRRSFDGYISATGMFKATFPYAEASDEEIERKFIKSLPTTSPEETAGNIWIPPDQALALGEEYNIGIWVRALLDNAVIHPTSNNPDSAPPNITAPPKFEPAADTPKTVLAPPTPSRSTRSRRSASPTKSTRRSTASPRKRTVRAKAEILEVVNEKESQVNGDAKGTKHEDIVLKTTEFDPQVTLEPREEDPKLKMHIDEEVKKNRKGVETKHTIAEVELPLPSAGEPPSAAEIAAMIQSAKEMVKEQKEAQKQPEDEPVEEKPVEVKETGKKSKRKAVDISLGDKEEEEKKKKSEQADAKNETTSEETAVKDEEEEPRAKKVKTETELRKTRVKNRALLALLCLGSQASCKTGFIKQNYDFTFTASKNGRNMRDRGIVGDREDAE</sequence>
<reference evidence="6 7" key="2">
    <citation type="submission" date="2021-10" db="EMBL/GenBank/DDBJ databases">
        <authorList>
            <person name="Piombo E."/>
        </authorList>
    </citation>
    <scope>NUCLEOTIDE SEQUENCE [LARGE SCALE GENOMIC DNA]</scope>
</reference>
<accession>A0A9N9Z748</accession>
<dbReference type="InterPro" id="IPR018004">
    <property type="entry name" value="KilA/APSES_HTH"/>
</dbReference>
<dbReference type="SUPFAM" id="SSF54616">
    <property type="entry name" value="DNA-binding domain of Mlu1-box binding protein MBP1"/>
    <property type="match status" value="1"/>
</dbReference>
<evidence type="ECO:0000313" key="7">
    <source>
        <dbReference type="Proteomes" id="UP000775872"/>
    </source>
</evidence>
<proteinExistence type="predicted"/>
<organism evidence="6 7">
    <name type="scientific">Clonostachys solani</name>
    <dbReference type="NCBI Taxonomy" id="160281"/>
    <lineage>
        <taxon>Eukaryota</taxon>
        <taxon>Fungi</taxon>
        <taxon>Dikarya</taxon>
        <taxon>Ascomycota</taxon>
        <taxon>Pezizomycotina</taxon>
        <taxon>Sordariomycetes</taxon>
        <taxon>Hypocreomycetidae</taxon>
        <taxon>Hypocreales</taxon>
        <taxon>Bionectriaceae</taxon>
        <taxon>Clonostachys</taxon>
    </lineage>
</organism>
<dbReference type="GO" id="GO:1990862">
    <property type="term" value="C:nuclear membrane complex Bqt3-Bqt4"/>
    <property type="evidence" value="ECO:0007669"/>
    <property type="project" value="InterPro"/>
</dbReference>
<dbReference type="SMART" id="SM01252">
    <property type="entry name" value="KilA-N"/>
    <property type="match status" value="1"/>
</dbReference>
<dbReference type="InterPro" id="IPR003163">
    <property type="entry name" value="Tscrpt_reg_HTH_APSES-type"/>
</dbReference>
<evidence type="ECO:0000256" key="2">
    <source>
        <dbReference type="ARBA" id="ARBA00022969"/>
    </source>
</evidence>
<feature type="compositionally biased region" description="Basic and acidic residues" evidence="4">
    <location>
        <begin position="325"/>
        <end position="410"/>
    </location>
</feature>
<dbReference type="PANTHER" id="PTHR38044:SF1">
    <property type="entry name" value="BOUQUET FORMATION PROTEIN 4"/>
    <property type="match status" value="1"/>
</dbReference>
<dbReference type="EMBL" id="CABFOC020000035">
    <property type="protein sequence ID" value="CAH0050246.1"/>
    <property type="molecule type" value="Genomic_DNA"/>
</dbReference>
<dbReference type="InterPro" id="IPR036887">
    <property type="entry name" value="HTH_APSES_sf"/>
</dbReference>
<feature type="region of interest" description="Disordered" evidence="4">
    <location>
        <begin position="300"/>
        <end position="410"/>
    </location>
</feature>
<dbReference type="OrthoDB" id="5346159at2759"/>
<dbReference type="InterPro" id="IPR037548">
    <property type="entry name" value="Bqt4"/>
</dbReference>
<protein>
    <recommendedName>
        <fullName evidence="5">HTH APSES-type domain-containing protein</fullName>
    </recommendedName>
</protein>
<comment type="subcellular location">
    <subcellularLocation>
        <location evidence="1">Nucleus</location>
    </subcellularLocation>
</comment>
<feature type="domain" description="HTH APSES-type" evidence="5">
    <location>
        <begin position="60"/>
        <end position="168"/>
    </location>
</feature>
<keyword evidence="2" id="KW-0749">Sporulation</keyword>
<dbReference type="GO" id="GO:0044820">
    <property type="term" value="P:mitotic telomere tethering at nuclear periphery"/>
    <property type="evidence" value="ECO:0007669"/>
    <property type="project" value="TreeGrafter"/>
</dbReference>
<keyword evidence="7" id="KW-1185">Reference proteome</keyword>
<dbReference type="AlphaFoldDB" id="A0A9N9Z748"/>
<feature type="compositionally biased region" description="Low complexity" evidence="4">
    <location>
        <begin position="206"/>
        <end position="219"/>
    </location>
</feature>
<dbReference type="Proteomes" id="UP000775872">
    <property type="component" value="Unassembled WGS sequence"/>
</dbReference>
<evidence type="ECO:0000256" key="4">
    <source>
        <dbReference type="SAM" id="MobiDB-lite"/>
    </source>
</evidence>
<dbReference type="GO" id="GO:0003677">
    <property type="term" value="F:DNA binding"/>
    <property type="evidence" value="ECO:0007669"/>
    <property type="project" value="InterPro"/>
</dbReference>
<evidence type="ECO:0000259" key="5">
    <source>
        <dbReference type="PROSITE" id="PS51299"/>
    </source>
</evidence>
<keyword evidence="3" id="KW-0183">Conidiation</keyword>
<feature type="region of interest" description="Disordered" evidence="4">
    <location>
        <begin position="164"/>
        <end position="227"/>
    </location>
</feature>
<comment type="caution">
    <text evidence="6">The sequence shown here is derived from an EMBL/GenBank/DDBJ whole genome shotgun (WGS) entry which is preliminary data.</text>
</comment>
<name>A0A9N9Z748_9HYPO</name>
<gene>
    <name evidence="6" type="ORF">CSOL1703_00002216</name>
</gene>
<dbReference type="GO" id="GO:0048315">
    <property type="term" value="P:conidium formation"/>
    <property type="evidence" value="ECO:0007669"/>
    <property type="project" value="UniProtKB-KW"/>
</dbReference>
<evidence type="ECO:0000256" key="3">
    <source>
        <dbReference type="ARBA" id="ARBA00023321"/>
    </source>
</evidence>
<evidence type="ECO:0000256" key="1">
    <source>
        <dbReference type="ARBA" id="ARBA00004123"/>
    </source>
</evidence>
<evidence type="ECO:0000313" key="6">
    <source>
        <dbReference type="EMBL" id="CAH0050246.1"/>
    </source>
</evidence>
<dbReference type="PROSITE" id="PS51299">
    <property type="entry name" value="HTH_APSES"/>
    <property type="match status" value="1"/>
</dbReference>
<dbReference type="GO" id="GO:0030435">
    <property type="term" value="P:sporulation resulting in formation of a cellular spore"/>
    <property type="evidence" value="ECO:0007669"/>
    <property type="project" value="UniProtKB-KW"/>
</dbReference>
<dbReference type="PANTHER" id="PTHR38044">
    <property type="entry name" value="BOUQUET FORMATION PROTEIN 4"/>
    <property type="match status" value="1"/>
</dbReference>